<organism evidence="3 4">
    <name type="scientific">Nitrospira tepida</name>
    <dbReference type="NCBI Taxonomy" id="2973512"/>
    <lineage>
        <taxon>Bacteria</taxon>
        <taxon>Pseudomonadati</taxon>
        <taxon>Nitrospirota</taxon>
        <taxon>Nitrospiria</taxon>
        <taxon>Nitrospirales</taxon>
        <taxon>Nitrospiraceae</taxon>
        <taxon>Nitrospira</taxon>
    </lineage>
</organism>
<dbReference type="SUPFAM" id="SSF52402">
    <property type="entry name" value="Adenine nucleotide alpha hydrolases-like"/>
    <property type="match status" value="2"/>
</dbReference>
<dbReference type="PANTHER" id="PTHR46268:SF6">
    <property type="entry name" value="UNIVERSAL STRESS PROTEIN UP12"/>
    <property type="match status" value="1"/>
</dbReference>
<dbReference type="InterPro" id="IPR006015">
    <property type="entry name" value="Universal_stress_UspA"/>
</dbReference>
<evidence type="ECO:0000256" key="1">
    <source>
        <dbReference type="ARBA" id="ARBA00008791"/>
    </source>
</evidence>
<keyword evidence="4" id="KW-1185">Reference proteome</keyword>
<dbReference type="PRINTS" id="PR01438">
    <property type="entry name" value="UNVRSLSTRESS"/>
</dbReference>
<sequence>MTARPDHAPRTILLATDFQAPARKAFAHAVSLAARFHAKLVILHVMKAVAAGPHGSGLGSRYLGPIKTAAMLELGRLARAAQHAGVKTETRLLCGIPWACILDAAEKMRPELIALGTHGKVGWDRLQLGSTAEAVVREAPCPVLTVHAMVSGDAFRHPARVRLRKFLVGTDLSGSTPVVLRHAAGLAKRLDASLLLVHAFGPGAKRRGMNQTFAMKKGTNVLSQDRRRQELNRWLSMLQAQGLPVEGRCLAGLPVETILGEAARWEADVVIVGTAGRRGLSRLMLGSVAEGVIRRAGCPVLVVGAAVSRKQPRHRGRS</sequence>
<dbReference type="InterPro" id="IPR006016">
    <property type="entry name" value="UspA"/>
</dbReference>
<reference evidence="3" key="1">
    <citation type="submission" date="2022-10" db="EMBL/GenBank/DDBJ databases">
        <authorList>
            <person name="Koch H."/>
        </authorList>
    </citation>
    <scope>NUCLEOTIDE SEQUENCE</scope>
    <source>
        <strain evidence="3">DNF</strain>
    </source>
</reference>
<dbReference type="InterPro" id="IPR014729">
    <property type="entry name" value="Rossmann-like_a/b/a_fold"/>
</dbReference>
<dbReference type="RefSeq" id="WP_289271373.1">
    <property type="nucleotide sequence ID" value="NZ_OX365700.1"/>
</dbReference>
<evidence type="ECO:0000313" key="3">
    <source>
        <dbReference type="EMBL" id="CAI4033950.1"/>
    </source>
</evidence>
<comment type="similarity">
    <text evidence="1">Belongs to the universal stress protein A family.</text>
</comment>
<dbReference type="Pfam" id="PF00582">
    <property type="entry name" value="Usp"/>
    <property type="match status" value="2"/>
</dbReference>
<gene>
    <name evidence="3" type="ORF">DNFV4_04392</name>
</gene>
<accession>A0AA86N3U8</accession>
<feature type="domain" description="UspA" evidence="2">
    <location>
        <begin position="164"/>
        <end position="303"/>
    </location>
</feature>
<dbReference type="PANTHER" id="PTHR46268">
    <property type="entry name" value="STRESS RESPONSE PROTEIN NHAX"/>
    <property type="match status" value="1"/>
</dbReference>
<evidence type="ECO:0000259" key="2">
    <source>
        <dbReference type="Pfam" id="PF00582"/>
    </source>
</evidence>
<feature type="domain" description="UspA" evidence="2">
    <location>
        <begin position="10"/>
        <end position="147"/>
    </location>
</feature>
<name>A0AA86N3U8_9BACT</name>
<dbReference type="Proteomes" id="UP001179121">
    <property type="component" value="Chromosome"/>
</dbReference>
<protein>
    <submittedName>
        <fullName evidence="3">Universal stress protein</fullName>
    </submittedName>
</protein>
<dbReference type="KEGG" id="nti:DNFV4_04392"/>
<proteinExistence type="inferred from homology"/>
<dbReference type="EMBL" id="OX365700">
    <property type="protein sequence ID" value="CAI4033950.1"/>
    <property type="molecule type" value="Genomic_DNA"/>
</dbReference>
<dbReference type="CDD" id="cd00293">
    <property type="entry name" value="USP-like"/>
    <property type="match status" value="2"/>
</dbReference>
<dbReference type="Gene3D" id="3.40.50.620">
    <property type="entry name" value="HUPs"/>
    <property type="match status" value="2"/>
</dbReference>
<evidence type="ECO:0000313" key="4">
    <source>
        <dbReference type="Proteomes" id="UP001179121"/>
    </source>
</evidence>
<dbReference type="AlphaFoldDB" id="A0AA86N3U8"/>